<organism evidence="2 3">
    <name type="scientific">Mucilaginibacter gracilis</name>
    <dbReference type="NCBI Taxonomy" id="423350"/>
    <lineage>
        <taxon>Bacteria</taxon>
        <taxon>Pseudomonadati</taxon>
        <taxon>Bacteroidota</taxon>
        <taxon>Sphingobacteriia</taxon>
        <taxon>Sphingobacteriales</taxon>
        <taxon>Sphingobacteriaceae</taxon>
        <taxon>Mucilaginibacter</taxon>
    </lineage>
</organism>
<dbReference type="EMBL" id="RBKU01000001">
    <property type="protein sequence ID" value="RKR81153.1"/>
    <property type="molecule type" value="Genomic_DNA"/>
</dbReference>
<evidence type="ECO:0000259" key="1">
    <source>
        <dbReference type="PROSITE" id="PS50995"/>
    </source>
</evidence>
<dbReference type="AlphaFoldDB" id="A0A495IXC6"/>
<dbReference type="GO" id="GO:0003700">
    <property type="term" value="F:DNA-binding transcription factor activity"/>
    <property type="evidence" value="ECO:0007669"/>
    <property type="project" value="InterPro"/>
</dbReference>
<accession>A0A495IXC6</accession>
<name>A0A495IXC6_9SPHI</name>
<dbReference type="InterPro" id="IPR036388">
    <property type="entry name" value="WH-like_DNA-bd_sf"/>
</dbReference>
<comment type="caution">
    <text evidence="2">The sequence shown here is derived from an EMBL/GenBank/DDBJ whole genome shotgun (WGS) entry which is preliminary data.</text>
</comment>
<dbReference type="InterPro" id="IPR052526">
    <property type="entry name" value="HTH-type_Bedaq_tolerance"/>
</dbReference>
<proteinExistence type="predicted"/>
<dbReference type="Gene3D" id="1.10.10.10">
    <property type="entry name" value="Winged helix-like DNA-binding domain superfamily/Winged helix DNA-binding domain"/>
    <property type="match status" value="1"/>
</dbReference>
<dbReference type="GO" id="GO:0003677">
    <property type="term" value="F:DNA binding"/>
    <property type="evidence" value="ECO:0007669"/>
    <property type="project" value="UniProtKB-KW"/>
</dbReference>
<feature type="domain" description="HTH marR-type" evidence="1">
    <location>
        <begin position="5"/>
        <end position="139"/>
    </location>
</feature>
<keyword evidence="2" id="KW-0238">DNA-binding</keyword>
<dbReference type="PANTHER" id="PTHR39515">
    <property type="entry name" value="CONSERVED PROTEIN"/>
    <property type="match status" value="1"/>
</dbReference>
<evidence type="ECO:0000313" key="3">
    <source>
        <dbReference type="Proteomes" id="UP000268007"/>
    </source>
</evidence>
<sequence length="144" mass="16315">MNEQNLALASELRTVIARLTKTMRRKSVWAEKLSLTERSTIASINQNGTVLASKLALMEKITTQSMSQILNHLFELGLITKTPSQTDKRKVLISLSDAGQNLLFKSRSEKEEWLNKVLTEHFTSDERELLSKAIAPLTRLVDFD</sequence>
<reference evidence="2 3" key="1">
    <citation type="submission" date="2018-10" db="EMBL/GenBank/DDBJ databases">
        <title>Genomic Encyclopedia of Archaeal and Bacterial Type Strains, Phase II (KMG-II): from individual species to whole genera.</title>
        <authorList>
            <person name="Goeker M."/>
        </authorList>
    </citation>
    <scope>NUCLEOTIDE SEQUENCE [LARGE SCALE GENOMIC DNA]</scope>
    <source>
        <strain evidence="2 3">DSM 18602</strain>
    </source>
</reference>
<protein>
    <submittedName>
        <fullName evidence="2">DNA-binding MarR family transcriptional regulator</fullName>
    </submittedName>
</protein>
<dbReference type="InterPro" id="IPR000835">
    <property type="entry name" value="HTH_MarR-typ"/>
</dbReference>
<dbReference type="SMART" id="SM00347">
    <property type="entry name" value="HTH_MARR"/>
    <property type="match status" value="1"/>
</dbReference>
<dbReference type="PRINTS" id="PR00598">
    <property type="entry name" value="HTHMARR"/>
</dbReference>
<evidence type="ECO:0000313" key="2">
    <source>
        <dbReference type="EMBL" id="RKR81153.1"/>
    </source>
</evidence>
<keyword evidence="3" id="KW-1185">Reference proteome</keyword>
<dbReference type="InterPro" id="IPR036390">
    <property type="entry name" value="WH_DNA-bd_sf"/>
</dbReference>
<dbReference type="OrthoDB" id="9804055at2"/>
<dbReference type="SUPFAM" id="SSF46785">
    <property type="entry name" value="Winged helix' DNA-binding domain"/>
    <property type="match status" value="1"/>
</dbReference>
<dbReference type="Pfam" id="PF01047">
    <property type="entry name" value="MarR"/>
    <property type="match status" value="1"/>
</dbReference>
<gene>
    <name evidence="2" type="ORF">BDD43_1297</name>
</gene>
<dbReference type="Proteomes" id="UP000268007">
    <property type="component" value="Unassembled WGS sequence"/>
</dbReference>
<dbReference type="RefSeq" id="WP_121196880.1">
    <property type="nucleotide sequence ID" value="NZ_RBKU01000001.1"/>
</dbReference>
<dbReference type="PROSITE" id="PS50995">
    <property type="entry name" value="HTH_MARR_2"/>
    <property type="match status" value="1"/>
</dbReference>
<dbReference type="PANTHER" id="PTHR39515:SF2">
    <property type="entry name" value="HTH-TYPE TRANSCRIPTIONAL REGULATOR RV0880"/>
    <property type="match status" value="1"/>
</dbReference>